<dbReference type="GO" id="GO:0016036">
    <property type="term" value="P:cellular response to phosphate starvation"/>
    <property type="evidence" value="ECO:0007669"/>
    <property type="project" value="InterPro"/>
</dbReference>
<evidence type="ECO:0000256" key="1">
    <source>
        <dbReference type="SAM" id="MobiDB-lite"/>
    </source>
</evidence>
<feature type="region of interest" description="Disordered" evidence="1">
    <location>
        <begin position="395"/>
        <end position="451"/>
    </location>
</feature>
<dbReference type="PANTHER" id="PTHR45978:SF7">
    <property type="entry name" value="SPX DOMAIN-CONTAINING PROTEIN 4"/>
    <property type="match status" value="1"/>
</dbReference>
<evidence type="ECO:0000259" key="2">
    <source>
        <dbReference type="PROSITE" id="PS51382"/>
    </source>
</evidence>
<gene>
    <name evidence="3" type="primary">g987</name>
    <name evidence="3" type="ORF">C2E20_0987</name>
</gene>
<feature type="region of interest" description="Disordered" evidence="1">
    <location>
        <begin position="471"/>
        <end position="496"/>
    </location>
</feature>
<keyword evidence="4" id="KW-1185">Reference proteome</keyword>
<feature type="compositionally biased region" description="Low complexity" evidence="1">
    <location>
        <begin position="304"/>
        <end position="321"/>
    </location>
</feature>
<name>A0A2P6VNR3_9CHLO</name>
<feature type="region of interest" description="Disordered" evidence="1">
    <location>
        <begin position="346"/>
        <end position="375"/>
    </location>
</feature>
<feature type="compositionally biased region" description="Low complexity" evidence="1">
    <location>
        <begin position="414"/>
        <end position="425"/>
    </location>
</feature>
<dbReference type="InterPro" id="IPR031142">
    <property type="entry name" value="SPX_prot"/>
</dbReference>
<evidence type="ECO:0000313" key="3">
    <source>
        <dbReference type="EMBL" id="PSC75736.1"/>
    </source>
</evidence>
<feature type="region of interest" description="Disordered" evidence="1">
    <location>
        <begin position="28"/>
        <end position="114"/>
    </location>
</feature>
<evidence type="ECO:0000313" key="4">
    <source>
        <dbReference type="Proteomes" id="UP000239649"/>
    </source>
</evidence>
<accession>A0A2P6VNR3</accession>
<sequence length="496" mass="49717">MKFGHELGRSDQDDLRALYKQLKKSLKIFEPADEGSTMAEAGSSDESDGERAAPPPAQQQQQQQEQHVQQQQQAQQLQGLGEAGAGAPAGPFGAAPVPPGPAEQQAGAAPARHDAAQEARFTALVERCVQQLNDDFLSREEMLVIKADLAQSAAYFASSREELSAAYTSTVNLHGELVLLCHWSMCAYTGIVKILKKHHKRTGQRVQSAMLATLLSQPFCSLEEVRGMVRAAEAQMQALASRLGLAPAAAPAAGAAAAAAVRDPSMQQPVVPKGMGVGGGGGGAGGGGGPLLGTGSSGSGGSGSSAPAQPAQQGRAPAQPQAEVPLVATAAGATAAGAADGPAAAAAAARPALKRDRSKHFHRGDHSGNATPCKRREAVAMDADTTFPAACGDGRGAAARRHGASHGSSGGDSGMASGMATSPGGSASGGSAGAGVASGGAGAGGGAKQGTIMQRTKAALQLWKTLRTNASTPSTVLCPPADQAPLQLQQQPPGGQ</sequence>
<feature type="region of interest" description="Disordered" evidence="1">
    <location>
        <begin position="273"/>
        <end position="321"/>
    </location>
</feature>
<dbReference type="Proteomes" id="UP000239649">
    <property type="component" value="Unassembled WGS sequence"/>
</dbReference>
<dbReference type="InterPro" id="IPR004331">
    <property type="entry name" value="SPX_dom"/>
</dbReference>
<organism evidence="3 4">
    <name type="scientific">Micractinium conductrix</name>
    <dbReference type="NCBI Taxonomy" id="554055"/>
    <lineage>
        <taxon>Eukaryota</taxon>
        <taxon>Viridiplantae</taxon>
        <taxon>Chlorophyta</taxon>
        <taxon>core chlorophytes</taxon>
        <taxon>Trebouxiophyceae</taxon>
        <taxon>Chlorellales</taxon>
        <taxon>Chlorellaceae</taxon>
        <taxon>Chlorella clade</taxon>
        <taxon>Micractinium</taxon>
    </lineage>
</organism>
<dbReference type="PROSITE" id="PS51382">
    <property type="entry name" value="SPX"/>
    <property type="match status" value="1"/>
</dbReference>
<feature type="compositionally biased region" description="Gly residues" evidence="1">
    <location>
        <begin position="426"/>
        <end position="448"/>
    </location>
</feature>
<protein>
    <submittedName>
        <fullName evidence="3">SPX domain-containing 1-like</fullName>
    </submittedName>
</protein>
<comment type="caution">
    <text evidence="3">The sequence shown here is derived from an EMBL/GenBank/DDBJ whole genome shotgun (WGS) entry which is preliminary data.</text>
</comment>
<dbReference type="PANTHER" id="PTHR45978">
    <property type="entry name" value="SPX DOMAIN-CONTAINING PROTEIN 3"/>
    <property type="match status" value="1"/>
</dbReference>
<dbReference type="AlphaFoldDB" id="A0A2P6VNR3"/>
<feature type="compositionally biased region" description="Gly residues" evidence="1">
    <location>
        <begin position="275"/>
        <end position="303"/>
    </location>
</feature>
<feature type="domain" description="SPX" evidence="2">
    <location>
        <begin position="1"/>
        <end position="212"/>
    </location>
</feature>
<reference evidence="3 4" key="1">
    <citation type="journal article" date="2018" name="Plant J.">
        <title>Genome sequences of Chlorella sorokiniana UTEX 1602 and Micractinium conductrix SAG 241.80: implications to maltose excretion by a green alga.</title>
        <authorList>
            <person name="Arriola M.B."/>
            <person name="Velmurugan N."/>
            <person name="Zhang Y."/>
            <person name="Plunkett M.H."/>
            <person name="Hondzo H."/>
            <person name="Barney B.M."/>
        </authorList>
    </citation>
    <scope>NUCLEOTIDE SEQUENCE [LARGE SCALE GENOMIC DNA]</scope>
    <source>
        <strain evidence="3 4">SAG 241.80</strain>
    </source>
</reference>
<feature type="compositionally biased region" description="Low complexity" evidence="1">
    <location>
        <begin position="58"/>
        <end position="95"/>
    </location>
</feature>
<dbReference type="OrthoDB" id="6493944at2759"/>
<dbReference type="EMBL" id="LHPF02000002">
    <property type="protein sequence ID" value="PSC75736.1"/>
    <property type="molecule type" value="Genomic_DNA"/>
</dbReference>
<dbReference type="STRING" id="554055.A0A2P6VNR3"/>
<proteinExistence type="predicted"/>
<feature type="compositionally biased region" description="Low complexity" evidence="1">
    <location>
        <begin position="479"/>
        <end position="496"/>
    </location>
</feature>